<evidence type="ECO:0000313" key="4">
    <source>
        <dbReference type="EMBL" id="KAF2686276.1"/>
    </source>
</evidence>
<keyword evidence="5" id="KW-1185">Reference proteome</keyword>
<dbReference type="PROSITE" id="PS51421">
    <property type="entry name" value="RAS"/>
    <property type="match status" value="1"/>
</dbReference>
<proteinExistence type="predicted"/>
<evidence type="ECO:0000313" key="5">
    <source>
        <dbReference type="Proteomes" id="UP000799291"/>
    </source>
</evidence>
<feature type="compositionally biased region" description="Basic and acidic residues" evidence="3">
    <location>
        <begin position="241"/>
        <end position="254"/>
    </location>
</feature>
<dbReference type="PANTHER" id="PTHR24070">
    <property type="entry name" value="RAS, DI-RAS, AND RHEB FAMILY MEMBERS OF SMALL GTPASE SUPERFAMILY"/>
    <property type="match status" value="1"/>
</dbReference>
<dbReference type="GO" id="GO:0003924">
    <property type="term" value="F:GTPase activity"/>
    <property type="evidence" value="ECO:0007669"/>
    <property type="project" value="InterPro"/>
</dbReference>
<dbReference type="EMBL" id="MU005577">
    <property type="protein sequence ID" value="KAF2686276.1"/>
    <property type="molecule type" value="Genomic_DNA"/>
</dbReference>
<dbReference type="GO" id="GO:0007165">
    <property type="term" value="P:signal transduction"/>
    <property type="evidence" value="ECO:0007669"/>
    <property type="project" value="InterPro"/>
</dbReference>
<organism evidence="4 5">
    <name type="scientific">Lentithecium fluviatile CBS 122367</name>
    <dbReference type="NCBI Taxonomy" id="1168545"/>
    <lineage>
        <taxon>Eukaryota</taxon>
        <taxon>Fungi</taxon>
        <taxon>Dikarya</taxon>
        <taxon>Ascomycota</taxon>
        <taxon>Pezizomycotina</taxon>
        <taxon>Dothideomycetes</taxon>
        <taxon>Pleosporomycetidae</taxon>
        <taxon>Pleosporales</taxon>
        <taxon>Massarineae</taxon>
        <taxon>Lentitheciaceae</taxon>
        <taxon>Lentithecium</taxon>
    </lineage>
</organism>
<dbReference type="PRINTS" id="PR00449">
    <property type="entry name" value="RASTRNSFRMNG"/>
</dbReference>
<dbReference type="SMART" id="SM00173">
    <property type="entry name" value="RAS"/>
    <property type="match status" value="1"/>
</dbReference>
<reference evidence="4" key="1">
    <citation type="journal article" date="2020" name="Stud. Mycol.">
        <title>101 Dothideomycetes genomes: a test case for predicting lifestyles and emergence of pathogens.</title>
        <authorList>
            <person name="Haridas S."/>
            <person name="Albert R."/>
            <person name="Binder M."/>
            <person name="Bloem J."/>
            <person name="Labutti K."/>
            <person name="Salamov A."/>
            <person name="Andreopoulos B."/>
            <person name="Baker S."/>
            <person name="Barry K."/>
            <person name="Bills G."/>
            <person name="Bluhm B."/>
            <person name="Cannon C."/>
            <person name="Castanera R."/>
            <person name="Culley D."/>
            <person name="Daum C."/>
            <person name="Ezra D."/>
            <person name="Gonzalez J."/>
            <person name="Henrissat B."/>
            <person name="Kuo A."/>
            <person name="Liang C."/>
            <person name="Lipzen A."/>
            <person name="Lutzoni F."/>
            <person name="Magnuson J."/>
            <person name="Mondo S."/>
            <person name="Nolan M."/>
            <person name="Ohm R."/>
            <person name="Pangilinan J."/>
            <person name="Park H.-J."/>
            <person name="Ramirez L."/>
            <person name="Alfaro M."/>
            <person name="Sun H."/>
            <person name="Tritt A."/>
            <person name="Yoshinaga Y."/>
            <person name="Zwiers L.-H."/>
            <person name="Turgeon B."/>
            <person name="Goodwin S."/>
            <person name="Spatafora J."/>
            <person name="Crous P."/>
            <person name="Grigoriev I."/>
        </authorList>
    </citation>
    <scope>NUCLEOTIDE SEQUENCE</scope>
    <source>
        <strain evidence="4">CBS 122367</strain>
    </source>
</reference>
<dbReference type="Gene3D" id="3.40.50.300">
    <property type="entry name" value="P-loop containing nucleotide triphosphate hydrolases"/>
    <property type="match status" value="1"/>
</dbReference>
<dbReference type="SMART" id="SM00175">
    <property type="entry name" value="RAB"/>
    <property type="match status" value="1"/>
</dbReference>
<keyword evidence="2" id="KW-0342">GTP-binding</keyword>
<dbReference type="InterPro" id="IPR001806">
    <property type="entry name" value="Small_GTPase"/>
</dbReference>
<dbReference type="PROSITE" id="PS51419">
    <property type="entry name" value="RAB"/>
    <property type="match status" value="1"/>
</dbReference>
<keyword evidence="1" id="KW-0547">Nucleotide-binding</keyword>
<dbReference type="SUPFAM" id="SSF52540">
    <property type="entry name" value="P-loop containing nucleoside triphosphate hydrolases"/>
    <property type="match status" value="1"/>
</dbReference>
<dbReference type="InterPro" id="IPR027417">
    <property type="entry name" value="P-loop_NTPase"/>
</dbReference>
<evidence type="ECO:0000256" key="3">
    <source>
        <dbReference type="SAM" id="MobiDB-lite"/>
    </source>
</evidence>
<protein>
    <submittedName>
        <fullName evidence="4">P-loop containing nucleoside triphosphate hydrolase protein</fullName>
    </submittedName>
</protein>
<keyword evidence="4" id="KW-0378">Hydrolase</keyword>
<dbReference type="GO" id="GO:0005525">
    <property type="term" value="F:GTP binding"/>
    <property type="evidence" value="ECO:0007669"/>
    <property type="project" value="UniProtKB-KW"/>
</dbReference>
<dbReference type="Proteomes" id="UP000799291">
    <property type="component" value="Unassembled WGS sequence"/>
</dbReference>
<evidence type="ECO:0000256" key="2">
    <source>
        <dbReference type="ARBA" id="ARBA00023134"/>
    </source>
</evidence>
<dbReference type="AlphaFoldDB" id="A0A6G1J6Y5"/>
<dbReference type="InterPro" id="IPR020849">
    <property type="entry name" value="Small_GTPase_Ras-type"/>
</dbReference>
<feature type="region of interest" description="Disordered" evidence="3">
    <location>
        <begin position="238"/>
        <end position="262"/>
    </location>
</feature>
<accession>A0A6G1J6Y5</accession>
<dbReference type="OrthoDB" id="10002389at2759"/>
<name>A0A6G1J6Y5_9PLEO</name>
<gene>
    <name evidence="4" type="ORF">K458DRAFT_387283</name>
</gene>
<dbReference type="GO" id="GO:0016020">
    <property type="term" value="C:membrane"/>
    <property type="evidence" value="ECO:0007669"/>
    <property type="project" value="InterPro"/>
</dbReference>
<evidence type="ECO:0000256" key="1">
    <source>
        <dbReference type="ARBA" id="ARBA00022741"/>
    </source>
</evidence>
<sequence>MSPTHRSIVVLGEAGVGKTCFLDMFVNGHHFIRHDGNWMFPSPGFASTQRQLTIDSNPYLITMLDLSLTPMRTQEEGFRSDIFEKQLLDSHGVVFLYDVTDKRSYDLITEHAYTLTYLSRRSETYAGKPWPSGRQRFGCVLVGNKADITAKHPEKREVSKGKAGEWASMHGWKSYEVSCYVREELEEVVRGLVESSKKAERRDAEDLQISVEERWREVEGWDMWGKRIEPWGEFEGVGGKEGGEKVERKIEGKKDKKKDKKGLGVSFSKLRDALPRIRVKNKAPTQ</sequence>
<dbReference type="Pfam" id="PF00071">
    <property type="entry name" value="Ras"/>
    <property type="match status" value="1"/>
</dbReference>